<protein>
    <recommendedName>
        <fullName evidence="3">Lipoprotein</fullName>
    </recommendedName>
</protein>
<comment type="caution">
    <text evidence="1">The sequence shown here is derived from an EMBL/GenBank/DDBJ whole genome shotgun (WGS) entry which is preliminary data.</text>
</comment>
<evidence type="ECO:0000313" key="2">
    <source>
        <dbReference type="Proteomes" id="UP001525566"/>
    </source>
</evidence>
<evidence type="ECO:0008006" key="3">
    <source>
        <dbReference type="Google" id="ProtNLM"/>
    </source>
</evidence>
<dbReference type="EMBL" id="JAOAMU010000009">
    <property type="protein sequence ID" value="MCT2564737.1"/>
    <property type="molecule type" value="Genomic_DNA"/>
</dbReference>
<name>A0ABT2J151_9FLAO</name>
<sequence length="184" mass="22159">MKIFIHLFVLLSILNCKPENNFENVKIQNTAIEFKQIKLSDIRKIEKKNNGIEYTKPFNIGLSKEYFPDIEKYEFAQPIIFRRDTANLDTQVSYFFTKNDSILRLIEYSWNQDKKKVTFIDNLYNFNKGYISKKLSRKGEETNEKTDDWWQKIVRWDNDSTHIYSFIFGVNEGQRTRIIVRFKN</sequence>
<evidence type="ECO:0000313" key="1">
    <source>
        <dbReference type="EMBL" id="MCT2564737.1"/>
    </source>
</evidence>
<proteinExistence type="predicted"/>
<gene>
    <name evidence="1" type="ORF">N0B48_22800</name>
</gene>
<dbReference type="Proteomes" id="UP001525566">
    <property type="component" value="Unassembled WGS sequence"/>
</dbReference>
<accession>A0ABT2J151</accession>
<reference evidence="1 2" key="1">
    <citation type="submission" date="2022-09" db="EMBL/GenBank/DDBJ databases">
        <title>Chryseobacterium oleae sp.nov., isolated from the inter-root soil of Pyrola calliantha H. Andr. in Tibet.</title>
        <authorList>
            <person name="Li Z."/>
        </authorList>
    </citation>
    <scope>NUCLEOTIDE SEQUENCE [LARGE SCALE GENOMIC DNA]</scope>
    <source>
        <strain evidence="2">pc1-10</strain>
    </source>
</reference>
<dbReference type="RefSeq" id="WP_259841798.1">
    <property type="nucleotide sequence ID" value="NZ_JAOAMU010000009.1"/>
</dbReference>
<organism evidence="1 2">
    <name type="scientific">Chryseobacterium herbae</name>
    <dbReference type="NCBI Taxonomy" id="2976476"/>
    <lineage>
        <taxon>Bacteria</taxon>
        <taxon>Pseudomonadati</taxon>
        <taxon>Bacteroidota</taxon>
        <taxon>Flavobacteriia</taxon>
        <taxon>Flavobacteriales</taxon>
        <taxon>Weeksellaceae</taxon>
        <taxon>Chryseobacterium group</taxon>
        <taxon>Chryseobacterium</taxon>
    </lineage>
</organism>
<keyword evidence="2" id="KW-1185">Reference proteome</keyword>